<evidence type="ECO:0000256" key="1">
    <source>
        <dbReference type="ARBA" id="ARBA00009009"/>
    </source>
</evidence>
<protein>
    <recommendedName>
        <fullName evidence="2 5">Beta-lactamase</fullName>
        <ecNumber evidence="2 5">3.5.2.6</ecNumber>
    </recommendedName>
</protein>
<evidence type="ECO:0000313" key="9">
    <source>
        <dbReference type="EMBL" id="MDT0328412.1"/>
    </source>
</evidence>
<name>A0ABU2M6W1_9ACTN</name>
<dbReference type="GO" id="GO:0008800">
    <property type="term" value="F:beta-lactamase activity"/>
    <property type="evidence" value="ECO:0007669"/>
    <property type="project" value="UniProtKB-EC"/>
</dbReference>
<keyword evidence="3 5" id="KW-0378">Hydrolase</keyword>
<keyword evidence="4 5" id="KW-0046">Antibiotic resistance</keyword>
<dbReference type="EC" id="3.5.2.6" evidence="2 5"/>
<dbReference type="InterPro" id="IPR012338">
    <property type="entry name" value="Beta-lactam/transpept-like"/>
</dbReference>
<evidence type="ECO:0000259" key="8">
    <source>
        <dbReference type="Pfam" id="PF13354"/>
    </source>
</evidence>
<reference evidence="10" key="1">
    <citation type="submission" date="2023-07" db="EMBL/GenBank/DDBJ databases">
        <title>30 novel species of actinomycetes from the DSMZ collection.</title>
        <authorList>
            <person name="Nouioui I."/>
        </authorList>
    </citation>
    <scope>NUCLEOTIDE SEQUENCE [LARGE SCALE GENOMIC DNA]</scope>
    <source>
        <strain evidence="10">DSM 44743</strain>
    </source>
</reference>
<sequence length="313" mass="33176">MPWSTTRHVALAALAPVALAPLAGCSPPDVPTGPAAAPPSAVESAPPSDPPPPLRVDSDFTRLEEEFDARLGVYALDTGTEQALEFRADERFAYCSTFKVLAFGAVLDRTPVDELDRVVTFSEADLVFHSPVTREHVSTGMTLRELGDAALRHSDNTASNLLFEELGGPEGLGEVLRGIGDDVTSVDRIAPEMAEAVPGDPRDTSTPRAMATSLRAFTLGDVLPENERDILVTMMRTNTTGDDLIRAGVPEGWEVGDKTGACGYGTRHDIGVLWPPEGDPVVLAVMSGRDEAGADYDDALLARATELAVEALG</sequence>
<comment type="similarity">
    <text evidence="1 5">Belongs to the class-A beta-lactamase family.</text>
</comment>
<dbReference type="InterPro" id="IPR000871">
    <property type="entry name" value="Beta-lactam_class-A"/>
</dbReference>
<dbReference type="EMBL" id="JAVREP010000004">
    <property type="protein sequence ID" value="MDT0328412.1"/>
    <property type="molecule type" value="Genomic_DNA"/>
</dbReference>
<feature type="domain" description="Beta-lactamase class A catalytic" evidence="8">
    <location>
        <begin position="72"/>
        <end position="286"/>
    </location>
</feature>
<gene>
    <name evidence="9" type="primary">bla</name>
    <name evidence="9" type="ORF">RM479_08305</name>
</gene>
<dbReference type="PRINTS" id="PR00118">
    <property type="entry name" value="BLACTAMASEA"/>
</dbReference>
<evidence type="ECO:0000256" key="2">
    <source>
        <dbReference type="ARBA" id="ARBA00012865"/>
    </source>
</evidence>
<dbReference type="NCBIfam" id="NF033103">
    <property type="entry name" value="bla_class_A"/>
    <property type="match status" value="1"/>
</dbReference>
<comment type="catalytic activity">
    <reaction evidence="5">
        <text>a beta-lactam + H2O = a substituted beta-amino acid</text>
        <dbReference type="Rhea" id="RHEA:20401"/>
        <dbReference type="ChEBI" id="CHEBI:15377"/>
        <dbReference type="ChEBI" id="CHEBI:35627"/>
        <dbReference type="ChEBI" id="CHEBI:140347"/>
        <dbReference type="EC" id="3.5.2.6"/>
    </reaction>
</comment>
<evidence type="ECO:0000256" key="6">
    <source>
        <dbReference type="SAM" id="MobiDB-lite"/>
    </source>
</evidence>
<keyword evidence="7" id="KW-0732">Signal</keyword>
<proteinExistence type="inferred from homology"/>
<dbReference type="SUPFAM" id="SSF56601">
    <property type="entry name" value="beta-lactamase/transpeptidase-like"/>
    <property type="match status" value="1"/>
</dbReference>
<organism evidence="9 10">
    <name type="scientific">Nocardiopsis lambiniae</name>
    <dbReference type="NCBI Taxonomy" id="3075539"/>
    <lineage>
        <taxon>Bacteria</taxon>
        <taxon>Bacillati</taxon>
        <taxon>Actinomycetota</taxon>
        <taxon>Actinomycetes</taxon>
        <taxon>Streptosporangiales</taxon>
        <taxon>Nocardiopsidaceae</taxon>
        <taxon>Nocardiopsis</taxon>
    </lineage>
</organism>
<evidence type="ECO:0000256" key="3">
    <source>
        <dbReference type="ARBA" id="ARBA00022801"/>
    </source>
</evidence>
<accession>A0ABU2M6W1</accession>
<dbReference type="Pfam" id="PF13354">
    <property type="entry name" value="Beta-lactamase2"/>
    <property type="match status" value="1"/>
</dbReference>
<dbReference type="PROSITE" id="PS00146">
    <property type="entry name" value="BETA_LACTAMASE_A"/>
    <property type="match status" value="1"/>
</dbReference>
<feature type="signal peptide" evidence="7">
    <location>
        <begin position="1"/>
        <end position="23"/>
    </location>
</feature>
<evidence type="ECO:0000256" key="7">
    <source>
        <dbReference type="SAM" id="SignalP"/>
    </source>
</evidence>
<comment type="caution">
    <text evidence="9">The sequence shown here is derived from an EMBL/GenBank/DDBJ whole genome shotgun (WGS) entry which is preliminary data.</text>
</comment>
<feature type="chain" id="PRO_5046628936" description="Beta-lactamase" evidence="7">
    <location>
        <begin position="24"/>
        <end position="313"/>
    </location>
</feature>
<evidence type="ECO:0000256" key="5">
    <source>
        <dbReference type="RuleBase" id="RU361140"/>
    </source>
</evidence>
<dbReference type="Proteomes" id="UP001183390">
    <property type="component" value="Unassembled WGS sequence"/>
</dbReference>
<evidence type="ECO:0000313" key="10">
    <source>
        <dbReference type="Proteomes" id="UP001183390"/>
    </source>
</evidence>
<dbReference type="PANTHER" id="PTHR35333:SF3">
    <property type="entry name" value="BETA-LACTAMASE-TYPE TRANSPEPTIDASE FOLD CONTAINING PROTEIN"/>
    <property type="match status" value="1"/>
</dbReference>
<dbReference type="InterPro" id="IPR023650">
    <property type="entry name" value="Beta-lactam_class-A_AS"/>
</dbReference>
<feature type="compositionally biased region" description="Low complexity" evidence="6">
    <location>
        <begin position="34"/>
        <end position="46"/>
    </location>
</feature>
<keyword evidence="10" id="KW-1185">Reference proteome</keyword>
<dbReference type="Gene3D" id="3.40.710.10">
    <property type="entry name" value="DD-peptidase/beta-lactamase superfamily"/>
    <property type="match status" value="1"/>
</dbReference>
<evidence type="ECO:0000256" key="4">
    <source>
        <dbReference type="ARBA" id="ARBA00023251"/>
    </source>
</evidence>
<dbReference type="PANTHER" id="PTHR35333">
    <property type="entry name" value="BETA-LACTAMASE"/>
    <property type="match status" value="1"/>
</dbReference>
<dbReference type="RefSeq" id="WP_311511136.1">
    <property type="nucleotide sequence ID" value="NZ_JAVREP010000004.1"/>
</dbReference>
<feature type="region of interest" description="Disordered" evidence="6">
    <location>
        <begin position="25"/>
        <end position="53"/>
    </location>
</feature>
<dbReference type="InterPro" id="IPR045155">
    <property type="entry name" value="Beta-lactam_cat"/>
</dbReference>